<dbReference type="AlphaFoldDB" id="A0A1I1DJJ6"/>
<organism evidence="1 2">
    <name type="scientific">Brevinema andersonii</name>
    <dbReference type="NCBI Taxonomy" id="34097"/>
    <lineage>
        <taxon>Bacteria</taxon>
        <taxon>Pseudomonadati</taxon>
        <taxon>Spirochaetota</taxon>
        <taxon>Spirochaetia</taxon>
        <taxon>Brevinematales</taxon>
        <taxon>Brevinemataceae</taxon>
        <taxon>Brevinema</taxon>
    </lineage>
</organism>
<keyword evidence="2" id="KW-1185">Reference proteome</keyword>
<name>A0A1I1DJJ6_BREAD</name>
<evidence type="ECO:0000313" key="1">
    <source>
        <dbReference type="EMBL" id="SFB74616.1"/>
    </source>
</evidence>
<protein>
    <submittedName>
        <fullName evidence="1">Uncharacterized protein</fullName>
    </submittedName>
</protein>
<dbReference type="EMBL" id="FOKY01000002">
    <property type="protein sequence ID" value="SFB74616.1"/>
    <property type="molecule type" value="Genomic_DNA"/>
</dbReference>
<sequence>MGIKIPTAEDSIHQGIGFSTLNEAKTQCDNGDPTMIPLPYATNSSDAISNLNRDWEDMIAGIL</sequence>
<accession>A0A1I1DJJ6</accession>
<evidence type="ECO:0000313" key="2">
    <source>
        <dbReference type="Proteomes" id="UP000240042"/>
    </source>
</evidence>
<gene>
    <name evidence="1" type="ORF">SAMN02745150_00563</name>
</gene>
<dbReference type="Proteomes" id="UP000240042">
    <property type="component" value="Unassembled WGS sequence"/>
</dbReference>
<reference evidence="2" key="1">
    <citation type="submission" date="2016-10" db="EMBL/GenBank/DDBJ databases">
        <authorList>
            <person name="Varghese N."/>
            <person name="Submissions S."/>
        </authorList>
    </citation>
    <scope>NUCLEOTIDE SEQUENCE [LARGE SCALE GENOMIC DNA]</scope>
    <source>
        <strain evidence="2">ATCC 43811</strain>
    </source>
</reference>
<proteinExistence type="predicted"/>